<reference evidence="3" key="1">
    <citation type="submission" date="2023-01" db="EMBL/GenBank/DDBJ databases">
        <title>Genome assembly of the deep-sea coral Lophelia pertusa.</title>
        <authorList>
            <person name="Herrera S."/>
            <person name="Cordes E."/>
        </authorList>
    </citation>
    <scope>NUCLEOTIDE SEQUENCE</scope>
    <source>
        <strain evidence="3">USNM1676648</strain>
        <tissue evidence="3">Polyp</tissue>
    </source>
</reference>
<dbReference type="Proteomes" id="UP001163046">
    <property type="component" value="Unassembled WGS sequence"/>
</dbReference>
<evidence type="ECO:0000256" key="1">
    <source>
        <dbReference type="SAM" id="Coils"/>
    </source>
</evidence>
<keyword evidence="4" id="KW-1185">Reference proteome</keyword>
<organism evidence="3 4">
    <name type="scientific">Desmophyllum pertusum</name>
    <dbReference type="NCBI Taxonomy" id="174260"/>
    <lineage>
        <taxon>Eukaryota</taxon>
        <taxon>Metazoa</taxon>
        <taxon>Cnidaria</taxon>
        <taxon>Anthozoa</taxon>
        <taxon>Hexacorallia</taxon>
        <taxon>Scleractinia</taxon>
        <taxon>Caryophylliina</taxon>
        <taxon>Caryophylliidae</taxon>
        <taxon>Desmophyllum</taxon>
    </lineage>
</organism>
<evidence type="ECO:0000313" key="4">
    <source>
        <dbReference type="Proteomes" id="UP001163046"/>
    </source>
</evidence>
<gene>
    <name evidence="3" type="ORF">OS493_010528</name>
</gene>
<sequence length="245" mass="28003">MRIEREKELEEEWLSEQYKKQRKWKEAKQREEEQKLLELEKEVRRRRGELFDYKFGDKTRLDNFHGLQIEDVTKLRIGVFGPTGSGKSCFINTCERAVREYRERIRPGQHHWTGGDASHSRTTCQRCSSTWSTSGASSTTALTRRSSLRTSCSGNSSLVITSTVYADGQASSQDMPQCPEFGQRLHGIIIVESPPSPLSLNVTNWSQKTTVKTPLMRLRRPPEVLPATHSSCGITTKRNSNVTRK</sequence>
<evidence type="ECO:0000256" key="2">
    <source>
        <dbReference type="SAM" id="MobiDB-lite"/>
    </source>
</evidence>
<evidence type="ECO:0000313" key="3">
    <source>
        <dbReference type="EMBL" id="KAJ7392867.1"/>
    </source>
</evidence>
<dbReference type="PANTHER" id="PTHR14241">
    <property type="entry name" value="INTERFERON-INDUCED PROTEIN 44"/>
    <property type="match status" value="1"/>
</dbReference>
<dbReference type="OrthoDB" id="25620at2759"/>
<dbReference type="AlphaFoldDB" id="A0A9X0A3S1"/>
<comment type="caution">
    <text evidence="3">The sequence shown here is derived from an EMBL/GenBank/DDBJ whole genome shotgun (WGS) entry which is preliminary data.</text>
</comment>
<proteinExistence type="predicted"/>
<accession>A0A9X0A3S1</accession>
<feature type="coiled-coil region" evidence="1">
    <location>
        <begin position="22"/>
        <end position="49"/>
    </location>
</feature>
<dbReference type="EMBL" id="MU825400">
    <property type="protein sequence ID" value="KAJ7392867.1"/>
    <property type="molecule type" value="Genomic_DNA"/>
</dbReference>
<feature type="compositionally biased region" description="Polar residues" evidence="2">
    <location>
        <begin position="228"/>
        <end position="245"/>
    </location>
</feature>
<keyword evidence="1" id="KW-0175">Coiled coil</keyword>
<dbReference type="InterPro" id="IPR027417">
    <property type="entry name" value="P-loop_NTPase"/>
</dbReference>
<name>A0A9X0A3S1_9CNID</name>
<feature type="region of interest" description="Disordered" evidence="2">
    <location>
        <begin position="225"/>
        <end position="245"/>
    </location>
</feature>
<dbReference type="SUPFAM" id="SSF52540">
    <property type="entry name" value="P-loop containing nucleoside triphosphate hydrolases"/>
    <property type="match status" value="1"/>
</dbReference>
<protein>
    <submittedName>
        <fullName evidence="3">Uncharacterized protein</fullName>
    </submittedName>
</protein>
<dbReference type="Gene3D" id="3.40.50.300">
    <property type="entry name" value="P-loop containing nucleotide triphosphate hydrolases"/>
    <property type="match status" value="1"/>
</dbReference>
<dbReference type="PANTHER" id="PTHR14241:SF32">
    <property type="entry name" value="VWFA DOMAIN-CONTAINING PROTEIN-RELATED"/>
    <property type="match status" value="1"/>
</dbReference>